<accession>A0A699J595</accession>
<dbReference type="PANTHER" id="PTHR33067">
    <property type="entry name" value="RNA-DIRECTED DNA POLYMERASE-RELATED"/>
    <property type="match status" value="1"/>
</dbReference>
<evidence type="ECO:0000313" key="1">
    <source>
        <dbReference type="EMBL" id="GFA12852.1"/>
    </source>
</evidence>
<comment type="caution">
    <text evidence="1">The sequence shown here is derived from an EMBL/GenBank/DDBJ whole genome shotgun (WGS) entry which is preliminary data.</text>
</comment>
<dbReference type="InterPro" id="IPR021109">
    <property type="entry name" value="Peptidase_aspartic_dom_sf"/>
</dbReference>
<organism evidence="1">
    <name type="scientific">Tanacetum cinerariifolium</name>
    <name type="common">Dalmatian daisy</name>
    <name type="synonym">Chrysanthemum cinerariifolium</name>
    <dbReference type="NCBI Taxonomy" id="118510"/>
    <lineage>
        <taxon>Eukaryota</taxon>
        <taxon>Viridiplantae</taxon>
        <taxon>Streptophyta</taxon>
        <taxon>Embryophyta</taxon>
        <taxon>Tracheophyta</taxon>
        <taxon>Spermatophyta</taxon>
        <taxon>Magnoliopsida</taxon>
        <taxon>eudicotyledons</taxon>
        <taxon>Gunneridae</taxon>
        <taxon>Pentapetalae</taxon>
        <taxon>asterids</taxon>
        <taxon>campanulids</taxon>
        <taxon>Asterales</taxon>
        <taxon>Asteraceae</taxon>
        <taxon>Asteroideae</taxon>
        <taxon>Anthemideae</taxon>
        <taxon>Anthemidinae</taxon>
        <taxon>Tanacetum</taxon>
    </lineage>
</organism>
<dbReference type="Gene3D" id="2.40.70.10">
    <property type="entry name" value="Acid Proteases"/>
    <property type="match status" value="1"/>
</dbReference>
<gene>
    <name evidence="1" type="ORF">Tci_584824</name>
</gene>
<reference evidence="1" key="1">
    <citation type="journal article" date="2019" name="Sci. Rep.">
        <title>Draft genome of Tanacetum cinerariifolium, the natural source of mosquito coil.</title>
        <authorList>
            <person name="Yamashiro T."/>
            <person name="Shiraishi A."/>
            <person name="Satake H."/>
            <person name="Nakayama K."/>
        </authorList>
    </citation>
    <scope>NUCLEOTIDE SEQUENCE</scope>
</reference>
<sequence length="271" mass="31058">MIRAVQINVPFVDVLARMPNYGTFIKELVRNKHKIEQIFAAFLSDEISAMIQNKVPPKLEEPGSFLISCNLNKTFSCNALANLGDSFKLMPHSLYEKLSLETLKPTKKSIRLADRSFQYPIGIAKNMLTKVGKFTFPVDFVILEMEEDRKVPLIEEKSSIPSKEPFSKKNFFEFMVMNADENSESESDNEEPPFEKITTNTDYKIKTSLEEPPMDLELKPLPNKLEYVFLEEPSFLPLIISSKLSAQNKPNLYSSSKNIRKLFLGKQQTFL</sequence>
<keyword evidence="1" id="KW-0695">RNA-directed DNA polymerase</keyword>
<dbReference type="AlphaFoldDB" id="A0A699J595"/>
<dbReference type="EMBL" id="BKCJ010373242">
    <property type="protein sequence ID" value="GFA12852.1"/>
    <property type="molecule type" value="Genomic_DNA"/>
</dbReference>
<name>A0A699J595_TANCI</name>
<keyword evidence="1" id="KW-0808">Transferase</keyword>
<dbReference type="PANTHER" id="PTHR33067:SF9">
    <property type="entry name" value="RNA-DIRECTED DNA POLYMERASE"/>
    <property type="match status" value="1"/>
</dbReference>
<keyword evidence="1" id="KW-0548">Nucleotidyltransferase</keyword>
<dbReference type="GO" id="GO:0003964">
    <property type="term" value="F:RNA-directed DNA polymerase activity"/>
    <property type="evidence" value="ECO:0007669"/>
    <property type="project" value="UniProtKB-KW"/>
</dbReference>
<protein>
    <submittedName>
        <fullName evidence="1">Reverse transcriptase domain-containing protein</fullName>
    </submittedName>
</protein>
<feature type="non-terminal residue" evidence="1">
    <location>
        <position position="271"/>
    </location>
</feature>
<proteinExistence type="predicted"/>